<keyword evidence="7" id="KW-1185">Reference proteome</keyword>
<protein>
    <submittedName>
        <fullName evidence="6">Helix-turn-helix domain-containing protein</fullName>
    </submittedName>
</protein>
<dbReference type="PANTHER" id="PTHR30136">
    <property type="entry name" value="HELIX-TURN-HELIX TRANSCRIPTIONAL REGULATOR, ICLR FAMILY"/>
    <property type="match status" value="1"/>
</dbReference>
<evidence type="ECO:0000256" key="2">
    <source>
        <dbReference type="ARBA" id="ARBA00023125"/>
    </source>
</evidence>
<evidence type="ECO:0000313" key="7">
    <source>
        <dbReference type="Proteomes" id="UP001524642"/>
    </source>
</evidence>
<dbReference type="Pfam" id="PF09339">
    <property type="entry name" value="HTH_IclR"/>
    <property type="match status" value="1"/>
</dbReference>
<dbReference type="SUPFAM" id="SSF55781">
    <property type="entry name" value="GAF domain-like"/>
    <property type="match status" value="1"/>
</dbReference>
<feature type="domain" description="IclR-ED" evidence="5">
    <location>
        <begin position="84"/>
        <end position="268"/>
    </location>
</feature>
<keyword evidence="1" id="KW-0805">Transcription regulation</keyword>
<keyword evidence="2" id="KW-0238">DNA-binding</keyword>
<evidence type="ECO:0000313" key="6">
    <source>
        <dbReference type="EMBL" id="MCR0982684.1"/>
    </source>
</evidence>
<dbReference type="InterPro" id="IPR050707">
    <property type="entry name" value="HTH_MetabolicPath_Reg"/>
</dbReference>
<dbReference type="Gene3D" id="3.30.450.40">
    <property type="match status" value="1"/>
</dbReference>
<dbReference type="InterPro" id="IPR036388">
    <property type="entry name" value="WH-like_DNA-bd_sf"/>
</dbReference>
<name>A0ABT1X6R9_9PROT</name>
<evidence type="ECO:0000256" key="3">
    <source>
        <dbReference type="ARBA" id="ARBA00023163"/>
    </source>
</evidence>
<reference evidence="6 7" key="1">
    <citation type="submission" date="2022-06" db="EMBL/GenBank/DDBJ databases">
        <title>Roseomonas CN29.</title>
        <authorList>
            <person name="Cheng Y."/>
            <person name="He X."/>
        </authorList>
    </citation>
    <scope>NUCLEOTIDE SEQUENCE [LARGE SCALE GENOMIC DNA]</scope>
    <source>
        <strain evidence="6 7">CN29</strain>
    </source>
</reference>
<dbReference type="RefSeq" id="WP_257716350.1">
    <property type="nucleotide sequence ID" value="NZ_JANJOU010000008.1"/>
</dbReference>
<sequence>MDKQSSAVGESGGPVDDRYIVPGLQRGLEVMLAFTPERRRMTLTEMGQVVGVTRSAVFRIAYTLDQLGFLTYDPGTRTYALGPQVLRLGYGYLASRDLLEVARPQLEALRDRTGWSAHLGVLEGREVVYLARLPTRRSLSSVVQVGTRLPAHATSMGRVLLAAHSTAELRDLYAGVALEQHGARTPTTLPALLAQAEADRSAGFAAHVAGYEAGVASVAAPVRDVTGATVAAINISTVALLTSEEELRGPLMREVVGTAARISAALGSRSADPRPRQA</sequence>
<dbReference type="InterPro" id="IPR029016">
    <property type="entry name" value="GAF-like_dom_sf"/>
</dbReference>
<dbReference type="SMART" id="SM00346">
    <property type="entry name" value="HTH_ICLR"/>
    <property type="match status" value="1"/>
</dbReference>
<dbReference type="Gene3D" id="1.10.10.10">
    <property type="entry name" value="Winged helix-like DNA-binding domain superfamily/Winged helix DNA-binding domain"/>
    <property type="match status" value="1"/>
</dbReference>
<dbReference type="Proteomes" id="UP001524642">
    <property type="component" value="Unassembled WGS sequence"/>
</dbReference>
<dbReference type="InterPro" id="IPR005471">
    <property type="entry name" value="Tscrpt_reg_IclR_N"/>
</dbReference>
<dbReference type="InterPro" id="IPR014757">
    <property type="entry name" value="Tscrpt_reg_IclR_C"/>
</dbReference>
<dbReference type="InterPro" id="IPR036390">
    <property type="entry name" value="WH_DNA-bd_sf"/>
</dbReference>
<feature type="domain" description="HTH iclR-type" evidence="4">
    <location>
        <begin position="21"/>
        <end position="83"/>
    </location>
</feature>
<dbReference type="PROSITE" id="PS51077">
    <property type="entry name" value="HTH_ICLR"/>
    <property type="match status" value="1"/>
</dbReference>
<comment type="caution">
    <text evidence="6">The sequence shown here is derived from an EMBL/GenBank/DDBJ whole genome shotgun (WGS) entry which is preliminary data.</text>
</comment>
<proteinExistence type="predicted"/>
<dbReference type="PANTHER" id="PTHR30136:SF34">
    <property type="entry name" value="TRANSCRIPTIONAL REGULATOR"/>
    <property type="match status" value="1"/>
</dbReference>
<keyword evidence="3" id="KW-0804">Transcription</keyword>
<dbReference type="EMBL" id="JANJOU010000008">
    <property type="protein sequence ID" value="MCR0982684.1"/>
    <property type="molecule type" value="Genomic_DNA"/>
</dbReference>
<evidence type="ECO:0000259" key="5">
    <source>
        <dbReference type="PROSITE" id="PS51078"/>
    </source>
</evidence>
<dbReference type="PROSITE" id="PS51078">
    <property type="entry name" value="ICLR_ED"/>
    <property type="match status" value="1"/>
</dbReference>
<evidence type="ECO:0000259" key="4">
    <source>
        <dbReference type="PROSITE" id="PS51077"/>
    </source>
</evidence>
<gene>
    <name evidence="6" type="ORF">NRP21_11555</name>
</gene>
<evidence type="ECO:0000256" key="1">
    <source>
        <dbReference type="ARBA" id="ARBA00023015"/>
    </source>
</evidence>
<organism evidence="6 7">
    <name type="scientific">Roseomonas populi</name>
    <dbReference type="NCBI Taxonomy" id="3121582"/>
    <lineage>
        <taxon>Bacteria</taxon>
        <taxon>Pseudomonadati</taxon>
        <taxon>Pseudomonadota</taxon>
        <taxon>Alphaproteobacteria</taxon>
        <taxon>Acetobacterales</taxon>
        <taxon>Roseomonadaceae</taxon>
        <taxon>Roseomonas</taxon>
    </lineage>
</organism>
<dbReference type="SUPFAM" id="SSF46785">
    <property type="entry name" value="Winged helix' DNA-binding domain"/>
    <property type="match status" value="1"/>
</dbReference>
<accession>A0ABT1X6R9</accession>
<dbReference type="Pfam" id="PF01614">
    <property type="entry name" value="IclR_C"/>
    <property type="match status" value="1"/>
</dbReference>